<keyword evidence="2" id="KW-1133">Transmembrane helix</keyword>
<evidence type="ECO:0000313" key="3">
    <source>
        <dbReference type="EMBL" id="AEU34822.1"/>
    </source>
</evidence>
<accession>G8NNN7</accession>
<sequence>MNDDETQRGTEPERAAVNRSPRWWRRRWVQVTLTAVVVVLVGLVIGAAYVIHNEEPLVRGRVVAALSQRFNSPVELDKLNISLLQGIEVHGRGLRIRYIAGPTAPDHESNVPMLSVASFTFRTNFTELLHQPMRVEHVSVEGMELHIPPANQRGPLIHHDDPGATPTKVTFLVDRIYCKDVKLFIETSKPGKDPLEFDIQKLILTDVGATQPFAYEADLTNPRPLGQIHATGHFGPWASAEPRDSPLDGDYSFSHADLNTIKGIGGMLSSTGHFSGQLGNITADGTTDTPDFSLDVSNHPVPLHTTFHAYIDGSTGDTTLDPVQAHLLHSDFTARGKVQMIHGQGHDIALDVDMPHARIEDMLELGVKTDPPLMHGALTLKTKLHIPPGHVRVAQKVELAGNFAIHSVGFSNPKVQDRVDSMSMRAQGKPQEAGAAGKDRQAEVQSEMTAHFNLGHGVITVNDLHYTIPGALVLLNGVYSMDGNLFEFKGHVRTDATASQMVSGWKSWLLKGVDPFLKKNGAGLELPISISGTKGDVNFGLALNGTSNETPEQMKADLKAKAAARKGLPQPPKH</sequence>
<evidence type="ECO:0000256" key="2">
    <source>
        <dbReference type="SAM" id="Phobius"/>
    </source>
</evidence>
<dbReference type="HOGENOM" id="CLU_500369_0_0_0"/>
<dbReference type="GO" id="GO:0005886">
    <property type="term" value="C:plasma membrane"/>
    <property type="evidence" value="ECO:0007669"/>
    <property type="project" value="TreeGrafter"/>
</dbReference>
<dbReference type="EMBL" id="CP003130">
    <property type="protein sequence ID" value="AEU34822.1"/>
    <property type="molecule type" value="Genomic_DNA"/>
</dbReference>
<dbReference type="AlphaFoldDB" id="G8NNN7"/>
<keyword evidence="2" id="KW-0472">Membrane</keyword>
<dbReference type="RefSeq" id="WP_014263706.1">
    <property type="nucleotide sequence ID" value="NC_016631.1"/>
</dbReference>
<reference evidence="3 4" key="1">
    <citation type="submission" date="2011-11" db="EMBL/GenBank/DDBJ databases">
        <title>Complete sequence of Granulicella mallensis MP5ACTX8.</title>
        <authorList>
            <consortium name="US DOE Joint Genome Institute"/>
            <person name="Lucas S."/>
            <person name="Copeland A."/>
            <person name="Lapidus A."/>
            <person name="Cheng J.-F."/>
            <person name="Goodwin L."/>
            <person name="Pitluck S."/>
            <person name="Peters L."/>
            <person name="Lu M."/>
            <person name="Detter J.C."/>
            <person name="Han C."/>
            <person name="Tapia R."/>
            <person name="Land M."/>
            <person name="Hauser L."/>
            <person name="Kyrpides N."/>
            <person name="Ivanova N."/>
            <person name="Mikhailova N."/>
            <person name="Pagani I."/>
            <person name="Rawat S."/>
            <person name="Mannisto M."/>
            <person name="Haggblom M."/>
            <person name="Woyke T."/>
        </authorList>
    </citation>
    <scope>NUCLEOTIDE SEQUENCE [LARGE SCALE GENOMIC DNA]</scope>
    <source>
        <strain evidence="4">ATCC BAA-1857 / DSM 23137 / MP5ACTX8</strain>
    </source>
</reference>
<organism evidence="3 4">
    <name type="scientific">Granulicella mallensis (strain ATCC BAA-1857 / DSM 23137 / MP5ACTX8)</name>
    <dbReference type="NCBI Taxonomy" id="682795"/>
    <lineage>
        <taxon>Bacteria</taxon>
        <taxon>Pseudomonadati</taxon>
        <taxon>Acidobacteriota</taxon>
        <taxon>Terriglobia</taxon>
        <taxon>Terriglobales</taxon>
        <taxon>Acidobacteriaceae</taxon>
        <taxon>Granulicella</taxon>
    </lineage>
</organism>
<evidence type="ECO:0008006" key="5">
    <source>
        <dbReference type="Google" id="ProtNLM"/>
    </source>
</evidence>
<evidence type="ECO:0000313" key="4">
    <source>
        <dbReference type="Proteomes" id="UP000007113"/>
    </source>
</evidence>
<feature type="transmembrane region" description="Helical" evidence="2">
    <location>
        <begin position="28"/>
        <end position="51"/>
    </location>
</feature>
<feature type="region of interest" description="Disordered" evidence="1">
    <location>
        <begin position="546"/>
        <end position="574"/>
    </location>
</feature>
<dbReference type="InterPro" id="IPR052894">
    <property type="entry name" value="AsmA-related"/>
</dbReference>
<proteinExistence type="predicted"/>
<keyword evidence="4" id="KW-1185">Reference proteome</keyword>
<evidence type="ECO:0000256" key="1">
    <source>
        <dbReference type="SAM" id="MobiDB-lite"/>
    </source>
</evidence>
<dbReference type="OrthoDB" id="103281at2"/>
<dbReference type="Proteomes" id="UP000007113">
    <property type="component" value="Chromosome"/>
</dbReference>
<dbReference type="eggNOG" id="COG2982">
    <property type="taxonomic scope" value="Bacteria"/>
</dbReference>
<keyword evidence="2" id="KW-0812">Transmembrane</keyword>
<dbReference type="PANTHER" id="PTHR30441:SF8">
    <property type="entry name" value="DUF748 DOMAIN-CONTAINING PROTEIN"/>
    <property type="match status" value="1"/>
</dbReference>
<dbReference type="GO" id="GO:0090313">
    <property type="term" value="P:regulation of protein targeting to membrane"/>
    <property type="evidence" value="ECO:0007669"/>
    <property type="project" value="TreeGrafter"/>
</dbReference>
<dbReference type="KEGG" id="gma:AciX8_0470"/>
<protein>
    <recommendedName>
        <fullName evidence="5">AsmA-like C-terminal domain-containing protein</fullName>
    </recommendedName>
</protein>
<name>G8NNN7_GRAMM</name>
<gene>
    <name evidence="3" type="ordered locus">AciX8_0470</name>
</gene>
<dbReference type="PANTHER" id="PTHR30441">
    <property type="entry name" value="DUF748 DOMAIN-CONTAINING PROTEIN"/>
    <property type="match status" value="1"/>
</dbReference>